<dbReference type="GO" id="GO:0046167">
    <property type="term" value="P:glycerol-3-phosphate biosynthetic process"/>
    <property type="evidence" value="ECO:0007669"/>
    <property type="project" value="UniProtKB-UniRule"/>
</dbReference>
<keyword evidence="3 13" id="KW-0521">NADP</keyword>
<dbReference type="InterPro" id="IPR013328">
    <property type="entry name" value="6PGD_dom2"/>
</dbReference>
<evidence type="ECO:0000256" key="2">
    <source>
        <dbReference type="ARBA" id="ARBA00022516"/>
    </source>
</evidence>
<dbReference type="PATRIC" id="fig|1590043.3.peg.541"/>
<dbReference type="EC" id="1.1.1.94" evidence="10 13"/>
<evidence type="ECO:0000256" key="1">
    <source>
        <dbReference type="ARBA" id="ARBA00011009"/>
    </source>
</evidence>
<organism evidence="20">
    <name type="scientific">Candidatus Berkiella aquae</name>
    <dbReference type="NCBI Taxonomy" id="295108"/>
    <lineage>
        <taxon>Bacteria</taxon>
        <taxon>Pseudomonadati</taxon>
        <taxon>Pseudomonadota</taxon>
        <taxon>Gammaproteobacteria</taxon>
        <taxon>Candidatus Berkiellales</taxon>
        <taxon>Candidatus Berkiellaceae</taxon>
        <taxon>Candidatus Berkiella</taxon>
    </lineage>
</organism>
<keyword evidence="6 13" id="KW-0443">Lipid metabolism</keyword>
<keyword evidence="4 13" id="KW-0560">Oxidoreductase</keyword>
<comment type="caution">
    <text evidence="20">The sequence shown here is derived from an EMBL/GenBank/DDBJ whole genome shotgun (WGS) entry which is preliminary data.</text>
</comment>
<keyword evidence="8 13" id="KW-1208">Phospholipid metabolism</keyword>
<feature type="binding site" evidence="13">
    <location>
        <position position="136"/>
    </location>
    <ligand>
        <name>sn-glycerol 3-phosphate</name>
        <dbReference type="ChEBI" id="CHEBI:57597"/>
    </ligand>
</feature>
<feature type="binding site" evidence="16">
    <location>
        <position position="140"/>
    </location>
    <ligand>
        <name>NAD(+)</name>
        <dbReference type="ChEBI" id="CHEBI:57540"/>
    </ligand>
</feature>
<dbReference type="EMBL" id="LKAJ01000002">
    <property type="protein sequence ID" value="KRG22120.1"/>
    <property type="molecule type" value="Genomic_DNA"/>
</dbReference>
<dbReference type="NCBIfam" id="NF000940">
    <property type="entry name" value="PRK00094.1-2"/>
    <property type="match status" value="1"/>
</dbReference>
<name>A0A0Q9Z0T5_9GAMM</name>
<dbReference type="Gene3D" id="1.10.1040.10">
    <property type="entry name" value="N-(1-d-carboxylethyl)-l-norvaline Dehydrogenase, domain 2"/>
    <property type="match status" value="1"/>
</dbReference>
<evidence type="ECO:0000256" key="9">
    <source>
        <dbReference type="ARBA" id="ARBA00052716"/>
    </source>
</evidence>
<feature type="binding site" evidence="13">
    <location>
        <position position="49"/>
    </location>
    <ligand>
        <name>NADPH</name>
        <dbReference type="ChEBI" id="CHEBI:57783"/>
    </ligand>
</feature>
<evidence type="ECO:0000256" key="11">
    <source>
        <dbReference type="ARBA" id="ARBA00069372"/>
    </source>
</evidence>
<feature type="domain" description="Glycerol-3-phosphate dehydrogenase NAD-dependent N-terminal" evidence="18">
    <location>
        <begin position="6"/>
        <end position="158"/>
    </location>
</feature>
<keyword evidence="7 13" id="KW-0594">Phospholipid biosynthesis</keyword>
<evidence type="ECO:0000256" key="8">
    <source>
        <dbReference type="ARBA" id="ARBA00023264"/>
    </source>
</evidence>
<feature type="binding site" evidence="13">
    <location>
        <position position="12"/>
    </location>
    <ligand>
        <name>NADPH</name>
        <dbReference type="ChEBI" id="CHEBI:57783"/>
    </ligand>
</feature>
<dbReference type="Pfam" id="PF01210">
    <property type="entry name" value="NAD_Gly3P_dh_N"/>
    <property type="match status" value="1"/>
</dbReference>
<dbReference type="EMBL" id="LKAJ02000001">
    <property type="protein sequence ID" value="MCS5712677.1"/>
    <property type="molecule type" value="Genomic_DNA"/>
</dbReference>
<dbReference type="InterPro" id="IPR036291">
    <property type="entry name" value="NAD(P)-bd_dom_sf"/>
</dbReference>
<dbReference type="AlphaFoldDB" id="A0A0Q9Z0T5"/>
<evidence type="ECO:0000256" key="10">
    <source>
        <dbReference type="ARBA" id="ARBA00066687"/>
    </source>
</evidence>
<comment type="catalytic activity">
    <reaction evidence="9">
        <text>sn-glycerol 3-phosphate + NADP(+) = dihydroxyacetone phosphate + NADPH + H(+)</text>
        <dbReference type="Rhea" id="RHEA:11096"/>
        <dbReference type="ChEBI" id="CHEBI:15378"/>
        <dbReference type="ChEBI" id="CHEBI:57597"/>
        <dbReference type="ChEBI" id="CHEBI:57642"/>
        <dbReference type="ChEBI" id="CHEBI:57783"/>
        <dbReference type="ChEBI" id="CHEBI:58349"/>
        <dbReference type="EC" id="1.1.1.94"/>
    </reaction>
    <physiologicalReaction direction="right-to-left" evidence="9">
        <dbReference type="Rhea" id="RHEA:11098"/>
    </physiologicalReaction>
</comment>
<evidence type="ECO:0000313" key="21">
    <source>
        <dbReference type="EMBL" id="MCS5712677.1"/>
    </source>
</evidence>
<evidence type="ECO:0000259" key="18">
    <source>
        <dbReference type="Pfam" id="PF01210"/>
    </source>
</evidence>
<comment type="catalytic activity">
    <reaction evidence="13">
        <text>sn-glycerol 3-phosphate + NAD(+) = dihydroxyacetone phosphate + NADH + H(+)</text>
        <dbReference type="Rhea" id="RHEA:11092"/>
        <dbReference type="ChEBI" id="CHEBI:15378"/>
        <dbReference type="ChEBI" id="CHEBI:57540"/>
        <dbReference type="ChEBI" id="CHEBI:57597"/>
        <dbReference type="ChEBI" id="CHEBI:57642"/>
        <dbReference type="ChEBI" id="CHEBI:57945"/>
        <dbReference type="EC" id="1.1.1.94"/>
    </reaction>
</comment>
<keyword evidence="22" id="KW-1185">Reference proteome</keyword>
<dbReference type="STRING" id="295108.HT99x_00537"/>
<dbReference type="GO" id="GO:0005975">
    <property type="term" value="P:carbohydrate metabolic process"/>
    <property type="evidence" value="ECO:0007669"/>
    <property type="project" value="InterPro"/>
</dbReference>
<dbReference type="NCBIfam" id="NF000942">
    <property type="entry name" value="PRK00094.1-4"/>
    <property type="match status" value="1"/>
</dbReference>
<dbReference type="Pfam" id="PF07479">
    <property type="entry name" value="NAD_Gly3P_dh_C"/>
    <property type="match status" value="1"/>
</dbReference>
<dbReference type="SUPFAM" id="SSF48179">
    <property type="entry name" value="6-phosphogluconate dehydrogenase C-terminal domain-like"/>
    <property type="match status" value="1"/>
</dbReference>
<dbReference type="PANTHER" id="PTHR11728">
    <property type="entry name" value="GLYCEROL-3-PHOSPHATE DEHYDROGENASE"/>
    <property type="match status" value="1"/>
</dbReference>
<feature type="binding site" evidence="13">
    <location>
        <position position="244"/>
    </location>
    <ligand>
        <name>sn-glycerol 3-phosphate</name>
        <dbReference type="ChEBI" id="CHEBI:57597"/>
    </ligand>
</feature>
<feature type="binding site" evidence="13">
    <location>
        <position position="191"/>
    </location>
    <ligand>
        <name>sn-glycerol 3-phosphate</name>
        <dbReference type="ChEBI" id="CHEBI:57597"/>
    </ligand>
</feature>
<dbReference type="Gene3D" id="3.40.50.720">
    <property type="entry name" value="NAD(P)-binding Rossmann-like Domain"/>
    <property type="match status" value="1"/>
</dbReference>
<feature type="binding site" evidence="13">
    <location>
        <position position="279"/>
    </location>
    <ligand>
        <name>NADPH</name>
        <dbReference type="ChEBI" id="CHEBI:57783"/>
    </ligand>
</feature>
<keyword evidence="13" id="KW-0547">Nucleotide-binding</keyword>
<feature type="active site" description="Proton acceptor" evidence="13 14">
    <location>
        <position position="191"/>
    </location>
</feature>
<feature type="binding site" evidence="16">
    <location>
        <position position="255"/>
    </location>
    <ligand>
        <name>NAD(+)</name>
        <dbReference type="ChEBI" id="CHEBI:57540"/>
    </ligand>
</feature>
<keyword evidence="2 13" id="KW-0444">Lipid biosynthesis</keyword>
<dbReference type="InterPro" id="IPR006109">
    <property type="entry name" value="G3P_DH_NAD-dep_C"/>
</dbReference>
<keyword evidence="13" id="KW-0963">Cytoplasm</keyword>
<comment type="caution">
    <text evidence="13">Lacks conserved residue(s) required for the propagation of feature annotation.</text>
</comment>
<dbReference type="GO" id="GO:0046474">
    <property type="term" value="P:glycerophospholipid biosynthetic process"/>
    <property type="evidence" value="ECO:0007669"/>
    <property type="project" value="TreeGrafter"/>
</dbReference>
<reference evidence="21" key="2">
    <citation type="journal article" date="2016" name="Genome Announc.">
        <title>Draft Genome Sequences of Two Novel Amoeba-Resistant Intranuclear Bacteria, 'Candidatus Berkiella cookevillensis' and 'Candidatus Berkiella aquae'.</title>
        <authorList>
            <person name="Mehari Y.T."/>
            <person name="Arivett B.A."/>
            <person name="Farone A.L."/>
            <person name="Gunderson J.H."/>
            <person name="Farone M.B."/>
        </authorList>
    </citation>
    <scope>NUCLEOTIDE SEQUENCE</scope>
    <source>
        <strain evidence="21">HT99</strain>
    </source>
</reference>
<feature type="binding site" evidence="13">
    <location>
        <position position="109"/>
    </location>
    <ligand>
        <name>sn-glycerol 3-phosphate</name>
        <dbReference type="ChEBI" id="CHEBI:57597"/>
    </ligand>
</feature>
<comment type="pathway">
    <text evidence="13">Membrane lipid metabolism; glycerophospholipid metabolism.</text>
</comment>
<feature type="binding site" evidence="13">
    <location>
        <position position="254"/>
    </location>
    <ligand>
        <name>sn-glycerol 3-phosphate</name>
        <dbReference type="ChEBI" id="CHEBI:57597"/>
    </ligand>
</feature>
<feature type="binding site" evidence="13">
    <location>
        <position position="11"/>
    </location>
    <ligand>
        <name>NADPH</name>
        <dbReference type="ChEBI" id="CHEBI:57783"/>
    </ligand>
</feature>
<dbReference type="InterPro" id="IPR008927">
    <property type="entry name" value="6-PGluconate_DH-like_C_sf"/>
</dbReference>
<dbReference type="FunFam" id="3.40.50.720:FF:000019">
    <property type="entry name" value="Glycerol-3-phosphate dehydrogenase [NAD(P)+]"/>
    <property type="match status" value="1"/>
</dbReference>
<evidence type="ECO:0000256" key="3">
    <source>
        <dbReference type="ARBA" id="ARBA00022857"/>
    </source>
</evidence>
<dbReference type="SUPFAM" id="SSF51735">
    <property type="entry name" value="NAD(P)-binding Rossmann-fold domains"/>
    <property type="match status" value="1"/>
</dbReference>
<dbReference type="UniPathway" id="UPA00940"/>
<evidence type="ECO:0000256" key="7">
    <source>
        <dbReference type="ARBA" id="ARBA00023209"/>
    </source>
</evidence>
<feature type="binding site" evidence="16">
    <location>
        <begin position="8"/>
        <end position="13"/>
    </location>
    <ligand>
        <name>NAD(+)</name>
        <dbReference type="ChEBI" id="CHEBI:57540"/>
    </ligand>
</feature>
<keyword evidence="5 13" id="KW-0520">NAD</keyword>
<feature type="binding site" evidence="13">
    <location>
        <position position="256"/>
    </location>
    <ligand>
        <name>sn-glycerol 3-phosphate</name>
        <dbReference type="ChEBI" id="CHEBI:57597"/>
    </ligand>
</feature>
<dbReference type="InterPro" id="IPR006168">
    <property type="entry name" value="G3P_DH_NAD-dep"/>
</dbReference>
<proteinExistence type="inferred from homology"/>
<feature type="binding site" evidence="13">
    <location>
        <position position="138"/>
    </location>
    <ligand>
        <name>sn-glycerol 3-phosphate</name>
        <dbReference type="ChEBI" id="CHEBI:57597"/>
    </ligand>
</feature>
<comment type="function">
    <text evidence="13">Catalyzes the reduction of the glycolytic intermediate dihydroxyacetone phosphate (DHAP) to sn-glycerol 3-phosphate (G3P), the key precursor for phospholipid synthesis.</text>
</comment>
<evidence type="ECO:0000256" key="14">
    <source>
        <dbReference type="PIRSR" id="PIRSR000114-1"/>
    </source>
</evidence>
<evidence type="ECO:0000256" key="13">
    <source>
        <dbReference type="HAMAP-Rule" id="MF_00394"/>
    </source>
</evidence>
<evidence type="ECO:0000259" key="19">
    <source>
        <dbReference type="Pfam" id="PF07479"/>
    </source>
</evidence>
<evidence type="ECO:0000313" key="22">
    <source>
        <dbReference type="Proteomes" id="UP000051497"/>
    </source>
</evidence>
<dbReference type="OrthoDB" id="9812273at2"/>
<dbReference type="PANTHER" id="PTHR11728:SF1">
    <property type="entry name" value="GLYCEROL-3-PHOSPHATE DEHYDROGENASE [NAD(+)] 2, CHLOROPLASTIC"/>
    <property type="match status" value="1"/>
</dbReference>
<comment type="subcellular location">
    <subcellularLocation>
        <location evidence="13">Cytoplasm</location>
    </subcellularLocation>
</comment>
<evidence type="ECO:0000256" key="15">
    <source>
        <dbReference type="PIRSR" id="PIRSR000114-2"/>
    </source>
</evidence>
<dbReference type="GO" id="GO:0051287">
    <property type="term" value="F:NAD binding"/>
    <property type="evidence" value="ECO:0007669"/>
    <property type="project" value="InterPro"/>
</dbReference>
<dbReference type="Proteomes" id="UP000051497">
    <property type="component" value="Unassembled WGS sequence"/>
</dbReference>
<evidence type="ECO:0000256" key="4">
    <source>
        <dbReference type="ARBA" id="ARBA00023002"/>
    </source>
</evidence>
<reference evidence="21" key="3">
    <citation type="submission" date="2021-06" db="EMBL/GenBank/DDBJ databases">
        <title>Genomic Description and Analysis of Intracellular Bacteria, Candidatus Berkiella cookevillensis and Candidatus Berkiella aquae.</title>
        <authorList>
            <person name="Kidane D.T."/>
            <person name="Mehari Y.T."/>
            <person name="Rice F.C."/>
            <person name="Arivett B.A."/>
            <person name="Farone A.L."/>
            <person name="Berk S.G."/>
            <person name="Farone M.B."/>
        </authorList>
    </citation>
    <scope>NUCLEOTIDE SEQUENCE</scope>
    <source>
        <strain evidence="21">HT99</strain>
    </source>
</reference>
<dbReference type="RefSeq" id="WP_075065182.1">
    <property type="nucleotide sequence ID" value="NZ_LKAJ02000001.1"/>
</dbReference>
<dbReference type="PRINTS" id="PR00077">
    <property type="entry name" value="GPDHDRGNASE"/>
</dbReference>
<evidence type="ECO:0000256" key="12">
    <source>
        <dbReference type="ARBA" id="ARBA00080511"/>
    </source>
</evidence>
<feature type="binding site" evidence="13">
    <location>
        <position position="255"/>
    </location>
    <ligand>
        <name>NADPH</name>
        <dbReference type="ChEBI" id="CHEBI:57783"/>
    </ligand>
</feature>
<dbReference type="PIRSF" id="PIRSF000114">
    <property type="entry name" value="Glycerol-3-P_dh"/>
    <property type="match status" value="1"/>
</dbReference>
<evidence type="ECO:0000256" key="5">
    <source>
        <dbReference type="ARBA" id="ARBA00023027"/>
    </source>
</evidence>
<evidence type="ECO:0000256" key="6">
    <source>
        <dbReference type="ARBA" id="ARBA00023098"/>
    </source>
</evidence>
<comment type="similarity">
    <text evidence="1 13 17">Belongs to the NAD-dependent glycerol-3-phosphate dehydrogenase family.</text>
</comment>
<evidence type="ECO:0000256" key="16">
    <source>
        <dbReference type="PIRSR" id="PIRSR000114-3"/>
    </source>
</evidence>
<gene>
    <name evidence="13 20" type="primary">gpsA</name>
    <name evidence="20" type="ORF">HT99x_00537</name>
    <name evidence="21" type="ORF">HT99x_014655</name>
</gene>
<feature type="binding site" evidence="13">
    <location>
        <position position="281"/>
    </location>
    <ligand>
        <name>NADPH</name>
        <dbReference type="ChEBI" id="CHEBI:57783"/>
    </ligand>
</feature>
<evidence type="ECO:0000313" key="20">
    <source>
        <dbReference type="EMBL" id="KRG22120.1"/>
    </source>
</evidence>
<dbReference type="GO" id="GO:0046168">
    <property type="term" value="P:glycerol-3-phosphate catabolic process"/>
    <property type="evidence" value="ECO:0007669"/>
    <property type="project" value="InterPro"/>
</dbReference>
<dbReference type="GO" id="GO:0005829">
    <property type="term" value="C:cytosol"/>
    <property type="evidence" value="ECO:0007669"/>
    <property type="project" value="TreeGrafter"/>
</dbReference>
<feature type="binding site" evidence="13">
    <location>
        <position position="140"/>
    </location>
    <ligand>
        <name>NADPH</name>
        <dbReference type="ChEBI" id="CHEBI:57783"/>
    </ligand>
</feature>
<accession>A0A0Q9Z0T5</accession>
<feature type="binding site" evidence="13">
    <location>
        <position position="255"/>
    </location>
    <ligand>
        <name>sn-glycerol 3-phosphate</name>
        <dbReference type="ChEBI" id="CHEBI:57597"/>
    </ligand>
</feature>
<dbReference type="GO" id="GO:0047952">
    <property type="term" value="F:glycerol-3-phosphate dehydrogenase [NAD(P)+] activity"/>
    <property type="evidence" value="ECO:0007669"/>
    <property type="project" value="UniProtKB-UniRule"/>
</dbReference>
<feature type="binding site" evidence="15">
    <location>
        <begin position="255"/>
        <end position="256"/>
    </location>
    <ligand>
        <name>substrate</name>
    </ligand>
</feature>
<feature type="binding site" evidence="13">
    <location>
        <position position="32"/>
    </location>
    <ligand>
        <name>NADPH</name>
        <dbReference type="ChEBI" id="CHEBI:57783"/>
    </ligand>
</feature>
<feature type="binding site" evidence="13">
    <location>
        <position position="109"/>
    </location>
    <ligand>
        <name>NADPH</name>
        <dbReference type="ChEBI" id="CHEBI:57783"/>
    </ligand>
</feature>
<feature type="domain" description="Glycerol-3-phosphate dehydrogenase NAD-dependent C-terminal" evidence="19">
    <location>
        <begin position="180"/>
        <end position="320"/>
    </location>
</feature>
<sequence>MKSFLVLGSGSWGSALALYLAKQGHQVVLWGHDPDAMAACAKTRVNEQYLPHFTFPANVSFSSSLPQAFQSAGKEAVVFLVVPSHAFAEVTKAIAPFLTAQAGIIWGTKGLSENGDLLHELCELHCGQRPMAVLSGPSFATEVAKGLPTAITIAANEIAFGQALQTAFHSEQFRVYLSDDMPGVELGGAVKNVLAIAVGMSDGLGYGANARSALITRGLAELCRLGDALGAKLATLMGLSGVGDIVLTCTDNQSRNRRFGLALGQGISQDQAEQTIGQVVEGKINAKQVMLLAHKLKIDMPICQQVYDVLFAKTTPQQAVTNLLNRPPKTEG</sequence>
<dbReference type="PROSITE" id="PS00957">
    <property type="entry name" value="NAD_G3PDH"/>
    <property type="match status" value="1"/>
</dbReference>
<dbReference type="HAMAP" id="MF_00394">
    <property type="entry name" value="NAD_Glyc3P_dehydrog"/>
    <property type="match status" value="1"/>
</dbReference>
<feature type="binding site" evidence="15">
    <location>
        <position position="109"/>
    </location>
    <ligand>
        <name>substrate</name>
    </ligand>
</feature>
<reference evidence="20" key="1">
    <citation type="submission" date="2015-09" db="EMBL/GenBank/DDBJ databases">
        <title>Draft Genome Sequences of Two Novel Amoeba-resistant Intranuclear Bacteria, Candidatus Berkiella cookevillensis and Candidatus Berkiella aquae.</title>
        <authorList>
            <person name="Mehari Y.T."/>
            <person name="Arivett B.A."/>
            <person name="Farone A.L."/>
            <person name="Gunderson J.H."/>
            <person name="Farone M.B."/>
        </authorList>
    </citation>
    <scope>NUCLEOTIDE SEQUENCE [LARGE SCALE GENOMIC DNA]</scope>
    <source>
        <strain evidence="20">HT99</strain>
    </source>
</reference>
<evidence type="ECO:0000256" key="17">
    <source>
        <dbReference type="RuleBase" id="RU000437"/>
    </source>
</evidence>
<protein>
    <recommendedName>
        <fullName evidence="11 13">Glycerol-3-phosphate dehydrogenase [NAD(P)+]</fullName>
        <ecNumber evidence="10 13">1.1.1.94</ecNumber>
    </recommendedName>
    <alternativeName>
        <fullName evidence="13">NAD(P)(+)-dependent glycerol-3-phosphate dehydrogenase</fullName>
    </alternativeName>
    <alternativeName>
        <fullName evidence="12 13">NAD(P)H-dependent dihydroxyacetone-phosphate reductase</fullName>
    </alternativeName>
</protein>
<dbReference type="FunFam" id="1.10.1040.10:FF:000001">
    <property type="entry name" value="Glycerol-3-phosphate dehydrogenase [NAD(P)+]"/>
    <property type="match status" value="1"/>
</dbReference>
<dbReference type="InterPro" id="IPR011128">
    <property type="entry name" value="G3P_DH_NAD-dep_N"/>
</dbReference>